<comment type="caution">
    <text evidence="7">The sequence shown here is derived from an EMBL/GenBank/DDBJ whole genome shotgun (WGS) entry which is preliminary data.</text>
</comment>
<dbReference type="AlphaFoldDB" id="A0A819U9N6"/>
<dbReference type="PROSITE" id="PS51125">
    <property type="entry name" value="NHL"/>
    <property type="match status" value="1"/>
</dbReference>
<dbReference type="PANTHER" id="PTHR10680">
    <property type="entry name" value="PEPTIDYL-GLYCINE ALPHA-AMIDATING MONOOXYGENASE"/>
    <property type="match status" value="1"/>
</dbReference>
<dbReference type="EMBL" id="CAJOAY010004996">
    <property type="protein sequence ID" value="CAF4091159.1"/>
    <property type="molecule type" value="Genomic_DNA"/>
</dbReference>
<dbReference type="Pfam" id="PF01436">
    <property type="entry name" value="NHL"/>
    <property type="match status" value="2"/>
</dbReference>
<dbReference type="InterPro" id="IPR001258">
    <property type="entry name" value="NHL_repeat"/>
</dbReference>
<evidence type="ECO:0000313" key="7">
    <source>
        <dbReference type="EMBL" id="CAF4091159.1"/>
    </source>
</evidence>
<evidence type="ECO:0000256" key="5">
    <source>
        <dbReference type="SAM" id="Coils"/>
    </source>
</evidence>
<evidence type="ECO:0000313" key="8">
    <source>
        <dbReference type="Proteomes" id="UP000663881"/>
    </source>
</evidence>
<organism evidence="7 8">
    <name type="scientific">Adineta steineri</name>
    <dbReference type="NCBI Taxonomy" id="433720"/>
    <lineage>
        <taxon>Eukaryota</taxon>
        <taxon>Metazoa</taxon>
        <taxon>Spiralia</taxon>
        <taxon>Gnathifera</taxon>
        <taxon>Rotifera</taxon>
        <taxon>Eurotatoria</taxon>
        <taxon>Bdelloidea</taxon>
        <taxon>Adinetida</taxon>
        <taxon>Adinetidae</taxon>
        <taxon>Adineta</taxon>
    </lineage>
</organism>
<evidence type="ECO:0000256" key="4">
    <source>
        <dbReference type="PROSITE-ProRule" id="PRU00504"/>
    </source>
</evidence>
<accession>A0A819U9N6</accession>
<keyword evidence="1" id="KW-0732">Signal</keyword>
<feature type="coiled-coil region" evidence="5">
    <location>
        <begin position="99"/>
        <end position="154"/>
    </location>
</feature>
<dbReference type="SUPFAM" id="SSF63829">
    <property type="entry name" value="Calcium-dependent phosphotriesterase"/>
    <property type="match status" value="1"/>
</dbReference>
<keyword evidence="2" id="KW-0677">Repeat</keyword>
<dbReference type="Proteomes" id="UP000663881">
    <property type="component" value="Unassembled WGS sequence"/>
</dbReference>
<evidence type="ECO:0000256" key="3">
    <source>
        <dbReference type="ARBA" id="ARBA00023180"/>
    </source>
</evidence>
<dbReference type="Proteomes" id="UP000663891">
    <property type="component" value="Unassembled WGS sequence"/>
</dbReference>
<keyword evidence="3" id="KW-0325">Glycoprotein</keyword>
<evidence type="ECO:0000313" key="6">
    <source>
        <dbReference type="EMBL" id="CAF1364189.1"/>
    </source>
</evidence>
<evidence type="ECO:0000256" key="2">
    <source>
        <dbReference type="ARBA" id="ARBA00022737"/>
    </source>
</evidence>
<dbReference type="OrthoDB" id="273823at2759"/>
<gene>
    <name evidence="7" type="ORF">OKA104_LOCUS35144</name>
    <name evidence="6" type="ORF">VCS650_LOCUS34487</name>
</gene>
<feature type="repeat" description="NHL" evidence="4">
    <location>
        <begin position="379"/>
        <end position="410"/>
    </location>
</feature>
<keyword evidence="5" id="KW-0175">Coiled coil</keyword>
<dbReference type="PANTHER" id="PTHR10680:SF14">
    <property type="entry name" value="PEPTIDYL-GLYCINE ALPHA-AMIDATING MONOOXYGENASE"/>
    <property type="match status" value="1"/>
</dbReference>
<reference evidence="7" key="1">
    <citation type="submission" date="2021-02" db="EMBL/GenBank/DDBJ databases">
        <authorList>
            <person name="Nowell W R."/>
        </authorList>
    </citation>
    <scope>NUCLEOTIDE SEQUENCE</scope>
</reference>
<protein>
    <submittedName>
        <fullName evidence="7">Uncharacterized protein</fullName>
    </submittedName>
</protein>
<dbReference type="Gene3D" id="2.120.10.30">
    <property type="entry name" value="TolB, C-terminal domain"/>
    <property type="match status" value="2"/>
</dbReference>
<sequence>MANNKTQCFKCNKEKITYPCEGCSKRFCLTHLTEHQQILNEELNHIINDYDQFKQRINEKKQNPQSLQNLSLIKQINQWETNSIEIIKQKAQNSRETVITSLEIFINEIEEKFNDLSEQIKQIHKENEFNEINLNYLRNQLRKITEELNNSSNISIKENSQSFINEILIISPKKWKQNAITVAGGNAKGQKLNQLNHPIGIFIDKNKNIFIADRENHRIVEWKRNAKEGQIIAGGNGKGNRMNQLNGPTDVIVDQQNHSIIIADQGNRRVIRWLNQNQQMLIDNIACSRLGMDKNGFLYVSDSSKNEVRRWKMGEYNNEGIVVAGGNEQGNKLNQLDFPTFMFVDEDQSVYVSDRNNHRVMRWRKGAKEGRIVAGGNGKGANLNQLSYPQGVIVDDLGRIYVADSENNRVMRWCAGTEEGEIVVDGNSQENRSNRLNYPCGLSFDGEGNLYVVDYGNNRVENFEII</sequence>
<dbReference type="CDD" id="cd05819">
    <property type="entry name" value="NHL"/>
    <property type="match status" value="1"/>
</dbReference>
<evidence type="ECO:0000256" key="1">
    <source>
        <dbReference type="ARBA" id="ARBA00022729"/>
    </source>
</evidence>
<dbReference type="EMBL" id="CAJNON010000727">
    <property type="protein sequence ID" value="CAF1364189.1"/>
    <property type="molecule type" value="Genomic_DNA"/>
</dbReference>
<name>A0A819U9N6_9BILA</name>
<dbReference type="InterPro" id="IPR011042">
    <property type="entry name" value="6-blade_b-propeller_TolB-like"/>
</dbReference>
<proteinExistence type="predicted"/>